<evidence type="ECO:0000313" key="14">
    <source>
        <dbReference type="EMBL" id="MBN2963453.1"/>
    </source>
</evidence>
<dbReference type="InterPro" id="IPR023115">
    <property type="entry name" value="TIF_IF2_dom3"/>
</dbReference>
<dbReference type="InterPro" id="IPR009000">
    <property type="entry name" value="Transl_B-barrel_sf"/>
</dbReference>
<feature type="region of interest" description="Disordered" evidence="12">
    <location>
        <begin position="183"/>
        <end position="223"/>
    </location>
</feature>
<comment type="subcellular location">
    <subcellularLocation>
        <location evidence="1 9 11">Cytoplasm</location>
    </subcellularLocation>
</comment>
<dbReference type="SUPFAM" id="SSF52156">
    <property type="entry name" value="Initiation factor IF2/eIF5b, domain 3"/>
    <property type="match status" value="1"/>
</dbReference>
<evidence type="ECO:0000256" key="1">
    <source>
        <dbReference type="ARBA" id="ARBA00004496"/>
    </source>
</evidence>
<evidence type="ECO:0000256" key="4">
    <source>
        <dbReference type="ARBA" id="ARBA00022490"/>
    </source>
</evidence>
<reference evidence="14" key="1">
    <citation type="submission" date="2021-02" db="EMBL/GenBank/DDBJ databases">
        <title>Sulfurospirillum tamanensis sp. nov.</title>
        <authorList>
            <person name="Frolova A."/>
            <person name="Merkel A."/>
            <person name="Slobodkin A."/>
        </authorList>
    </citation>
    <scope>NUCLEOTIDE SEQUENCE</scope>
    <source>
        <strain evidence="14">T05b</strain>
    </source>
</reference>
<comment type="similarity">
    <text evidence="2 9 10">Belongs to the TRAFAC class translation factor GTPase superfamily. Classic translation factor GTPase family. IF-2 subfamily.</text>
</comment>
<dbReference type="Pfam" id="PF22042">
    <property type="entry name" value="EF-G_D2"/>
    <property type="match status" value="1"/>
</dbReference>
<dbReference type="InterPro" id="IPR000178">
    <property type="entry name" value="TF_IF2_bacterial-like"/>
</dbReference>
<dbReference type="Pfam" id="PF11987">
    <property type="entry name" value="IF-2"/>
    <property type="match status" value="1"/>
</dbReference>
<feature type="compositionally biased region" description="Polar residues" evidence="12">
    <location>
        <begin position="141"/>
        <end position="150"/>
    </location>
</feature>
<feature type="binding site" evidence="9">
    <location>
        <begin position="399"/>
        <end position="406"/>
    </location>
    <ligand>
        <name>GTP</name>
        <dbReference type="ChEBI" id="CHEBI:37565"/>
    </ligand>
</feature>
<evidence type="ECO:0000256" key="11">
    <source>
        <dbReference type="RuleBase" id="RU000645"/>
    </source>
</evidence>
<sequence>MVKVRIHEIAKELGIKSKEVVEKAADLGLDVKSASSAVGSEEAEALMNFVLTGERQEANTPAQVVTPVAPEPTEEPSPKAPKPKKETPVQEAPPSPDEPKEAPAPKKPKTPKPEEEKKEVPVTPPVEEPAPEPVSEEKKSTISSGESLAQASLMKRRGLVIVKKKKPEVVAKPEVVKPVDSLKKNIPSSLESIFSTQTETAESKKKKKTKKTPSTKKESAEKIDLLADRDLGEANYDQDDLVVLPDLTVKPEPEAPKPALKKRNDSTQQIIGRGQKAVAFGNATTGIRRRGRKKRPKQITKGNDEAVTSVRIPEEIRVYEFAEMINKQPSEIISKLFMLGMLTTKNDFLDKDAIEILADEFGIEVETVNAQEEFDYVKAYDDDDEGELQERAPVITIMGHVDHGKTSLLDYIRSSRVVHGESGGITQHVGAYMVHKNNKNITFIDTPGHEAFTQMRARGAEVTDIVIIVVAADDGVKPQTKEAIEHAKAADVPIIIAINKMDKEAANPDMVKTQLSDLGIMPTEWGGSHEFVGVSAHTGQGIEELLEIILLQAEILELEANPTRDAKAVVIESSLEKGRGPVATIVVQNGTLRVGDTVVAGVAYGKVRALLDHAGKAITSIKPGEPGVIVGLSEVAEAGEKLVKVESDKAAREYAQKRHDYLRQKELSRSTKVTLDELSQRIAEGEIKDLPVIIKADVQGSLEAIKGSLAKLRNDETKVNVIHAGIGGVTESDVALASASENCIILGFHIRPTGTVKEKAKNLGVEIKTYNIIYDLIDDVKGVLSGMMAPIIREENLGQAQVREVFVVPKVGAIAGCIVTDGVINRGAKVRLIRDGVIVYEGTVSSLKRFKDDVREVSKGYECGIGIHNFNDIKEGDFMESFKEVEEKVSL</sequence>
<feature type="compositionally biased region" description="Low complexity" evidence="12">
    <location>
        <begin position="58"/>
        <end position="68"/>
    </location>
</feature>
<gene>
    <name evidence="9 14" type="primary">infB</name>
    <name evidence="14" type="ORF">JWV37_01540</name>
</gene>
<feature type="binding site" evidence="9">
    <location>
        <begin position="445"/>
        <end position="449"/>
    </location>
    <ligand>
        <name>GTP</name>
        <dbReference type="ChEBI" id="CHEBI:37565"/>
    </ligand>
</feature>
<feature type="region of interest" description="Disordered" evidence="12">
    <location>
        <begin position="249"/>
        <end position="268"/>
    </location>
</feature>
<dbReference type="InterPro" id="IPR006847">
    <property type="entry name" value="IF2_N"/>
</dbReference>
<evidence type="ECO:0000259" key="13">
    <source>
        <dbReference type="PROSITE" id="PS51722"/>
    </source>
</evidence>
<dbReference type="Gene3D" id="2.40.30.10">
    <property type="entry name" value="Translation factors"/>
    <property type="match status" value="2"/>
</dbReference>
<dbReference type="Pfam" id="PF04760">
    <property type="entry name" value="IF2_N"/>
    <property type="match status" value="2"/>
</dbReference>
<dbReference type="InterPro" id="IPR027417">
    <property type="entry name" value="P-loop_NTPase"/>
</dbReference>
<comment type="caution">
    <text evidence="14">The sequence shown here is derived from an EMBL/GenBank/DDBJ whole genome shotgun (WGS) entry which is preliminary data.</text>
</comment>
<evidence type="ECO:0000256" key="8">
    <source>
        <dbReference type="ARBA" id="ARBA00023134"/>
    </source>
</evidence>
<dbReference type="HAMAP" id="MF_00100_B">
    <property type="entry name" value="IF_2_B"/>
    <property type="match status" value="1"/>
</dbReference>
<dbReference type="InterPro" id="IPR053905">
    <property type="entry name" value="EF-G-like_DII"/>
</dbReference>
<keyword evidence="5 9" id="KW-0396">Initiation factor</keyword>
<dbReference type="SUPFAM" id="SSF50447">
    <property type="entry name" value="Translation proteins"/>
    <property type="match status" value="2"/>
</dbReference>
<evidence type="ECO:0000256" key="2">
    <source>
        <dbReference type="ARBA" id="ARBA00007733"/>
    </source>
</evidence>
<dbReference type="SUPFAM" id="SSF52540">
    <property type="entry name" value="P-loop containing nucleoside triphosphate hydrolases"/>
    <property type="match status" value="1"/>
</dbReference>
<keyword evidence="15" id="KW-1185">Reference proteome</keyword>
<dbReference type="PANTHER" id="PTHR43381:SF5">
    <property type="entry name" value="TR-TYPE G DOMAIN-CONTAINING PROTEIN"/>
    <property type="match status" value="1"/>
</dbReference>
<evidence type="ECO:0000256" key="7">
    <source>
        <dbReference type="ARBA" id="ARBA00022917"/>
    </source>
</evidence>
<keyword evidence="8 9" id="KW-0342">GTP-binding</keyword>
<dbReference type="CDD" id="cd03692">
    <property type="entry name" value="mtIF2_IVc"/>
    <property type="match status" value="1"/>
</dbReference>
<dbReference type="EMBL" id="JAFHKK010000002">
    <property type="protein sequence ID" value="MBN2963453.1"/>
    <property type="molecule type" value="Genomic_DNA"/>
</dbReference>
<dbReference type="InterPro" id="IPR000795">
    <property type="entry name" value="T_Tr_GTP-bd_dom"/>
</dbReference>
<dbReference type="NCBIfam" id="TIGR00487">
    <property type="entry name" value="IF-2"/>
    <property type="match status" value="1"/>
</dbReference>
<evidence type="ECO:0000256" key="6">
    <source>
        <dbReference type="ARBA" id="ARBA00022741"/>
    </source>
</evidence>
<feature type="domain" description="Tr-type G" evidence="13">
    <location>
        <begin position="390"/>
        <end position="557"/>
    </location>
</feature>
<feature type="compositionally biased region" description="Pro residues" evidence="12">
    <location>
        <begin position="122"/>
        <end position="132"/>
    </location>
</feature>
<keyword evidence="4 9" id="KW-0963">Cytoplasm</keyword>
<keyword evidence="6 9" id="KW-0547">Nucleotide-binding</keyword>
<organism evidence="14 15">
    <name type="scientific">Sulfurospirillum tamanense</name>
    <dbReference type="NCBI Taxonomy" id="2813362"/>
    <lineage>
        <taxon>Bacteria</taxon>
        <taxon>Pseudomonadati</taxon>
        <taxon>Campylobacterota</taxon>
        <taxon>Epsilonproteobacteria</taxon>
        <taxon>Campylobacterales</taxon>
        <taxon>Sulfurospirillaceae</taxon>
        <taxon>Sulfurospirillum</taxon>
    </lineage>
</organism>
<evidence type="ECO:0000256" key="3">
    <source>
        <dbReference type="ARBA" id="ARBA00020675"/>
    </source>
</evidence>
<dbReference type="Pfam" id="PF00009">
    <property type="entry name" value="GTP_EFTU"/>
    <property type="match status" value="1"/>
</dbReference>
<keyword evidence="7 9" id="KW-0648">Protein biosynthesis</keyword>
<accession>A0ABS2WPA3</accession>
<feature type="binding site" evidence="9">
    <location>
        <begin position="499"/>
        <end position="502"/>
    </location>
    <ligand>
        <name>GTP</name>
        <dbReference type="ChEBI" id="CHEBI:37565"/>
    </ligand>
</feature>
<dbReference type="InterPro" id="IPR004161">
    <property type="entry name" value="EFTu-like_2"/>
</dbReference>
<dbReference type="InterPro" id="IPR044145">
    <property type="entry name" value="IF2_II"/>
</dbReference>
<dbReference type="InterPro" id="IPR036925">
    <property type="entry name" value="TIF_IF2_dom3_sf"/>
</dbReference>
<dbReference type="InterPro" id="IPR015760">
    <property type="entry name" value="TIF_IF2"/>
</dbReference>
<dbReference type="RefSeq" id="WP_205457891.1">
    <property type="nucleotide sequence ID" value="NZ_JAFHKK010000002.1"/>
</dbReference>
<dbReference type="CDD" id="cd01887">
    <property type="entry name" value="IF2_eIF5B"/>
    <property type="match status" value="1"/>
</dbReference>
<dbReference type="GO" id="GO:0003743">
    <property type="term" value="F:translation initiation factor activity"/>
    <property type="evidence" value="ECO:0007669"/>
    <property type="project" value="UniProtKB-KW"/>
</dbReference>
<evidence type="ECO:0000256" key="9">
    <source>
        <dbReference type="HAMAP-Rule" id="MF_00100"/>
    </source>
</evidence>
<dbReference type="Gene3D" id="3.40.50.10050">
    <property type="entry name" value="Translation initiation factor IF- 2, domain 3"/>
    <property type="match status" value="1"/>
</dbReference>
<evidence type="ECO:0000256" key="5">
    <source>
        <dbReference type="ARBA" id="ARBA00022540"/>
    </source>
</evidence>
<dbReference type="PROSITE" id="PS01176">
    <property type="entry name" value="IF2"/>
    <property type="match status" value="1"/>
</dbReference>
<dbReference type="CDD" id="cd03702">
    <property type="entry name" value="IF2_mtIF2_II"/>
    <property type="match status" value="1"/>
</dbReference>
<dbReference type="InterPro" id="IPR005225">
    <property type="entry name" value="Small_GTP-bd"/>
</dbReference>
<dbReference type="Pfam" id="PF03144">
    <property type="entry name" value="GTP_EFTU_D2"/>
    <property type="match status" value="1"/>
</dbReference>
<feature type="region of interest" description="Disordered" evidence="12">
    <location>
        <begin position="49"/>
        <end position="158"/>
    </location>
</feature>
<feature type="region of interest" description="Disordered" evidence="12">
    <location>
        <begin position="286"/>
        <end position="305"/>
    </location>
</feature>
<dbReference type="Gene3D" id="1.10.10.2480">
    <property type="match status" value="1"/>
</dbReference>
<name>A0ABS2WPA3_9BACT</name>
<dbReference type="NCBIfam" id="TIGR00231">
    <property type="entry name" value="small_GTP"/>
    <property type="match status" value="1"/>
</dbReference>
<reference evidence="14" key="2">
    <citation type="submission" date="2021-02" db="EMBL/GenBank/DDBJ databases">
        <authorList>
            <person name="Merkel A.Y."/>
        </authorList>
    </citation>
    <scope>NUCLEOTIDE SEQUENCE</scope>
    <source>
        <strain evidence="14">T05b</strain>
    </source>
</reference>
<evidence type="ECO:0000256" key="12">
    <source>
        <dbReference type="SAM" id="MobiDB-lite"/>
    </source>
</evidence>
<dbReference type="Gene3D" id="3.40.50.300">
    <property type="entry name" value="P-loop containing nucleotide triphosphate hydrolases"/>
    <property type="match status" value="1"/>
</dbReference>
<dbReference type="Proteomes" id="UP000703590">
    <property type="component" value="Unassembled WGS sequence"/>
</dbReference>
<feature type="compositionally biased region" description="Basic residues" evidence="12">
    <location>
        <begin position="287"/>
        <end position="298"/>
    </location>
</feature>
<evidence type="ECO:0000256" key="10">
    <source>
        <dbReference type="RuleBase" id="RU000644"/>
    </source>
</evidence>
<dbReference type="PANTHER" id="PTHR43381">
    <property type="entry name" value="TRANSLATION INITIATION FACTOR IF-2-RELATED"/>
    <property type="match status" value="1"/>
</dbReference>
<evidence type="ECO:0000313" key="15">
    <source>
        <dbReference type="Proteomes" id="UP000703590"/>
    </source>
</evidence>
<proteinExistence type="inferred from homology"/>
<comment type="function">
    <text evidence="9 10">One of the essential components for the initiation of protein synthesis. Protects formylmethionyl-tRNA from spontaneous hydrolysis and promotes its binding to the 30S ribosomal subunits. Also involved in the hydrolysis of GTP during the formation of the 70S ribosomal complex.</text>
</comment>
<feature type="region of interest" description="G-domain" evidence="9">
    <location>
        <begin position="393"/>
        <end position="541"/>
    </location>
</feature>
<feature type="compositionally biased region" description="Basic residues" evidence="12">
    <location>
        <begin position="204"/>
        <end position="214"/>
    </location>
</feature>
<protein>
    <recommendedName>
        <fullName evidence="3 9">Translation initiation factor IF-2</fullName>
    </recommendedName>
</protein>
<dbReference type="PROSITE" id="PS51722">
    <property type="entry name" value="G_TR_2"/>
    <property type="match status" value="1"/>
</dbReference>
<feature type="compositionally biased region" description="Basic and acidic residues" evidence="12">
    <location>
        <begin position="111"/>
        <end position="120"/>
    </location>
</feature>